<dbReference type="Proteomes" id="UP000185860">
    <property type="component" value="Unassembled WGS sequence"/>
</dbReference>
<evidence type="ECO:0000313" key="1">
    <source>
        <dbReference type="EMBL" id="OKH37813.1"/>
    </source>
</evidence>
<proteinExistence type="predicted"/>
<dbReference type="EMBL" id="MRCE01000010">
    <property type="protein sequence ID" value="OKH37813.1"/>
    <property type="molecule type" value="Genomic_DNA"/>
</dbReference>
<dbReference type="InterPro" id="IPR021471">
    <property type="entry name" value="DUF3124"/>
</dbReference>
<evidence type="ECO:0008006" key="3">
    <source>
        <dbReference type="Google" id="ProtNLM"/>
    </source>
</evidence>
<dbReference type="STRING" id="454136.NIES2119_11695"/>
<accession>A0A1U7IKW1</accession>
<evidence type="ECO:0000313" key="2">
    <source>
        <dbReference type="Proteomes" id="UP000185860"/>
    </source>
</evidence>
<sequence length="174" mass="19044">MQQYLLSFLILIALILSSCTPSEIPIEPASQLKTVTLDSTVKIIAGKTVYVPVYSHIYTWQRNQTMDLTATLSIRNTDLNNPIIITSVNYYDSNGKLVRKYLKQSVELSPLAAIDFVINQEDTTGGVGASFIVDWVTQKPVSEPVIEAVMINVGGNQGVSLLSPGRVIKSRGSK</sequence>
<name>A0A1U7IKW1_9CYAN</name>
<gene>
    <name evidence="1" type="ORF">NIES2119_11695</name>
</gene>
<reference evidence="1 2" key="1">
    <citation type="submission" date="2016-11" db="EMBL/GenBank/DDBJ databases">
        <title>Draft Genome Sequences of Nine Cyanobacterial Strains from Diverse Habitats.</title>
        <authorList>
            <person name="Zhu T."/>
            <person name="Hou S."/>
            <person name="Lu X."/>
            <person name="Hess W.R."/>
        </authorList>
    </citation>
    <scope>NUCLEOTIDE SEQUENCE [LARGE SCALE GENOMIC DNA]</scope>
    <source>
        <strain evidence="1 2">IAM M-71</strain>
    </source>
</reference>
<dbReference type="AlphaFoldDB" id="A0A1U7IKW1"/>
<dbReference type="Pfam" id="PF11322">
    <property type="entry name" value="DUF3124"/>
    <property type="match status" value="1"/>
</dbReference>
<protein>
    <recommendedName>
        <fullName evidence="3">DUF3124 domain-containing protein</fullName>
    </recommendedName>
</protein>
<organism evidence="1 2">
    <name type="scientific">[Phormidium ambiguum] IAM M-71</name>
    <dbReference type="NCBI Taxonomy" id="454136"/>
    <lineage>
        <taxon>Bacteria</taxon>
        <taxon>Bacillati</taxon>
        <taxon>Cyanobacteriota</taxon>
        <taxon>Cyanophyceae</taxon>
        <taxon>Oscillatoriophycideae</taxon>
        <taxon>Aerosakkonematales</taxon>
        <taxon>Aerosakkonemataceae</taxon>
        <taxon>Floridanema</taxon>
    </lineage>
</organism>
<dbReference type="OrthoDB" id="283474at2"/>
<comment type="caution">
    <text evidence="1">The sequence shown here is derived from an EMBL/GenBank/DDBJ whole genome shotgun (WGS) entry which is preliminary data.</text>
</comment>